<dbReference type="Gene3D" id="2.40.10.350">
    <property type="entry name" value="Rod shape-determining protein MreC, domain 2"/>
    <property type="match status" value="1"/>
</dbReference>
<gene>
    <name evidence="8" type="primary">mreC</name>
    <name evidence="8" type="ORF">H3Z83_05290</name>
</gene>
<keyword evidence="6" id="KW-1133">Transmembrane helix</keyword>
<dbReference type="InterPro" id="IPR042175">
    <property type="entry name" value="Cell/Rod_MreC_2"/>
</dbReference>
<dbReference type="PANTHER" id="PTHR34138:SF1">
    <property type="entry name" value="CELL SHAPE-DETERMINING PROTEIN MREC"/>
    <property type="match status" value="1"/>
</dbReference>
<dbReference type="Gene3D" id="2.40.10.340">
    <property type="entry name" value="Rod shape-determining protein MreC, domain 1"/>
    <property type="match status" value="1"/>
</dbReference>
<dbReference type="InterPro" id="IPR055342">
    <property type="entry name" value="MreC_beta-barrel_core"/>
</dbReference>
<feature type="domain" description="Rod shape-determining protein MreC beta-barrel core" evidence="7">
    <location>
        <begin position="113"/>
        <end position="259"/>
    </location>
</feature>
<evidence type="ECO:0000256" key="4">
    <source>
        <dbReference type="ARBA" id="ARBA00032089"/>
    </source>
</evidence>
<dbReference type="EMBL" id="JACGLS010000002">
    <property type="protein sequence ID" value="MBA6155934.1"/>
    <property type="molecule type" value="Genomic_DNA"/>
</dbReference>
<keyword evidence="6" id="KW-0472">Membrane</keyword>
<organism evidence="8 9">
    <name type="scientific">Tenacibaculum pelagium</name>
    <dbReference type="NCBI Taxonomy" id="2759527"/>
    <lineage>
        <taxon>Bacteria</taxon>
        <taxon>Pseudomonadati</taxon>
        <taxon>Bacteroidota</taxon>
        <taxon>Flavobacteriia</taxon>
        <taxon>Flavobacteriales</taxon>
        <taxon>Flavobacteriaceae</taxon>
        <taxon>Tenacibaculum</taxon>
    </lineage>
</organism>
<evidence type="ECO:0000256" key="1">
    <source>
        <dbReference type="ARBA" id="ARBA00009369"/>
    </source>
</evidence>
<comment type="caution">
    <text evidence="8">The sequence shown here is derived from an EMBL/GenBank/DDBJ whole genome shotgun (WGS) entry which is preliminary data.</text>
</comment>
<proteinExistence type="inferred from homology"/>
<feature type="coiled-coil region" evidence="5">
    <location>
        <begin position="53"/>
        <end position="87"/>
    </location>
</feature>
<sequence length="275" mass="31261">MQQLFYFFQKNKYFLFFLFLEIIAVALIINNHSFHKSKFISSTNYITGGLYEKSSELTEYLNLKERNKNLSEENTSLKNKLDQLYLMIDSISITKISDSLNHNQQYKYINGKVINNIYHKSDNFITINRGAKNGVSTEMAVINNKGVIGITDNVGPKFSRVQSILNSNSKINASFKNSNYFGTLIWNGKDYNITQLTDIPRQANFKIGDTIITGGRSTIFPKGIPIGTVADIPEKLSATNTINIKLFNDMANLGHIYIITNLNKKEIKTVENKNE</sequence>
<keyword evidence="9" id="KW-1185">Reference proteome</keyword>
<keyword evidence="5" id="KW-0175">Coiled coil</keyword>
<dbReference type="Pfam" id="PF04085">
    <property type="entry name" value="MreC"/>
    <property type="match status" value="1"/>
</dbReference>
<dbReference type="PANTHER" id="PTHR34138">
    <property type="entry name" value="CELL SHAPE-DETERMINING PROTEIN MREC"/>
    <property type="match status" value="1"/>
</dbReference>
<dbReference type="GO" id="GO:0005886">
    <property type="term" value="C:plasma membrane"/>
    <property type="evidence" value="ECO:0007669"/>
    <property type="project" value="TreeGrafter"/>
</dbReference>
<evidence type="ECO:0000256" key="2">
    <source>
        <dbReference type="ARBA" id="ARBA00013855"/>
    </source>
</evidence>
<keyword evidence="3" id="KW-0133">Cell shape</keyword>
<dbReference type="GO" id="GO:0008360">
    <property type="term" value="P:regulation of cell shape"/>
    <property type="evidence" value="ECO:0007669"/>
    <property type="project" value="UniProtKB-KW"/>
</dbReference>
<dbReference type="Proteomes" id="UP000563906">
    <property type="component" value="Unassembled WGS sequence"/>
</dbReference>
<dbReference type="InterPro" id="IPR042177">
    <property type="entry name" value="Cell/Rod_1"/>
</dbReference>
<evidence type="ECO:0000259" key="7">
    <source>
        <dbReference type="Pfam" id="PF04085"/>
    </source>
</evidence>
<dbReference type="InterPro" id="IPR007221">
    <property type="entry name" value="MreC"/>
</dbReference>
<evidence type="ECO:0000313" key="8">
    <source>
        <dbReference type="EMBL" id="MBA6155934.1"/>
    </source>
</evidence>
<dbReference type="NCBIfam" id="NF010532">
    <property type="entry name" value="PRK13922.9-3"/>
    <property type="match status" value="1"/>
</dbReference>
<evidence type="ECO:0000256" key="3">
    <source>
        <dbReference type="ARBA" id="ARBA00022960"/>
    </source>
</evidence>
<evidence type="ECO:0000313" key="9">
    <source>
        <dbReference type="Proteomes" id="UP000563906"/>
    </source>
</evidence>
<protein>
    <recommendedName>
        <fullName evidence="2">Cell shape-determining protein MreC</fullName>
    </recommendedName>
    <alternativeName>
        <fullName evidence="4">Cell shape protein MreC</fullName>
    </alternativeName>
</protein>
<comment type="similarity">
    <text evidence="1">Belongs to the MreC family.</text>
</comment>
<evidence type="ECO:0000256" key="6">
    <source>
        <dbReference type="SAM" id="Phobius"/>
    </source>
</evidence>
<accession>A0A839AP32</accession>
<evidence type="ECO:0000256" key="5">
    <source>
        <dbReference type="SAM" id="Coils"/>
    </source>
</evidence>
<dbReference type="AlphaFoldDB" id="A0A839AP32"/>
<feature type="transmembrane region" description="Helical" evidence="6">
    <location>
        <begin position="12"/>
        <end position="29"/>
    </location>
</feature>
<reference evidence="8 9" key="1">
    <citation type="submission" date="2020-07" db="EMBL/GenBank/DDBJ databases">
        <title>Bacterium isolated from marine sediment.</title>
        <authorList>
            <person name="Shang D."/>
            <person name="Du Z.-J."/>
        </authorList>
    </citation>
    <scope>NUCLEOTIDE SEQUENCE [LARGE SCALE GENOMIC DNA]</scope>
    <source>
        <strain evidence="8 9">S7007</strain>
    </source>
</reference>
<dbReference type="RefSeq" id="WP_182124446.1">
    <property type="nucleotide sequence ID" value="NZ_JACGLS010000002.1"/>
</dbReference>
<keyword evidence="6" id="KW-0812">Transmembrane</keyword>
<name>A0A839AP32_9FLAO</name>